<dbReference type="SMART" id="SM00829">
    <property type="entry name" value="PKS_ER"/>
    <property type="match status" value="1"/>
</dbReference>
<reference evidence="4" key="1">
    <citation type="submission" date="2022-10" db="EMBL/GenBank/DDBJ databases">
        <title>Tapping the CABI collections for fungal endophytes: first genome assemblies for Collariella, Neodidymelliopsis, Ascochyta clinopodiicola, Didymella pomorum, Didymosphaeria variabile, Neocosmospora piperis and Neocucurbitaria cava.</title>
        <authorList>
            <person name="Hill R."/>
        </authorList>
    </citation>
    <scope>NUCLEOTIDE SEQUENCE</scope>
    <source>
        <strain evidence="4">IMI 355082</strain>
    </source>
</reference>
<dbReference type="EMBL" id="JAPEVB010000005">
    <property type="protein sequence ID" value="KAJ4387274.1"/>
    <property type="molecule type" value="Genomic_DNA"/>
</dbReference>
<dbReference type="SUPFAM" id="SSF51735">
    <property type="entry name" value="NAD(P)-binding Rossmann-fold domains"/>
    <property type="match status" value="1"/>
</dbReference>
<dbReference type="Gene3D" id="3.90.180.10">
    <property type="entry name" value="Medium-chain alcohol dehydrogenases, catalytic domain"/>
    <property type="match status" value="1"/>
</dbReference>
<dbReference type="SUPFAM" id="SSF50129">
    <property type="entry name" value="GroES-like"/>
    <property type="match status" value="1"/>
</dbReference>
<dbReference type="AlphaFoldDB" id="A0A9W9CUC0"/>
<dbReference type="InterPro" id="IPR011032">
    <property type="entry name" value="GroES-like_sf"/>
</dbReference>
<dbReference type="PANTHER" id="PTHR45348">
    <property type="entry name" value="HYPOTHETICAL OXIDOREDUCTASE (EUROFUNG)"/>
    <property type="match status" value="1"/>
</dbReference>
<dbReference type="CDD" id="cd08249">
    <property type="entry name" value="enoyl_reductase_like"/>
    <property type="match status" value="1"/>
</dbReference>
<evidence type="ECO:0000259" key="3">
    <source>
        <dbReference type="SMART" id="SM00829"/>
    </source>
</evidence>
<evidence type="ECO:0000256" key="2">
    <source>
        <dbReference type="ARBA" id="ARBA00023002"/>
    </source>
</evidence>
<dbReference type="InterPro" id="IPR002328">
    <property type="entry name" value="ADH_Zn_CS"/>
</dbReference>
<dbReference type="Gene3D" id="3.40.50.720">
    <property type="entry name" value="NAD(P)-binding Rossmann-like Domain"/>
    <property type="match status" value="1"/>
</dbReference>
<dbReference type="GO" id="GO:0008270">
    <property type="term" value="F:zinc ion binding"/>
    <property type="evidence" value="ECO:0007669"/>
    <property type="project" value="InterPro"/>
</dbReference>
<dbReference type="Pfam" id="PF08240">
    <property type="entry name" value="ADH_N"/>
    <property type="match status" value="1"/>
</dbReference>
<evidence type="ECO:0000313" key="4">
    <source>
        <dbReference type="EMBL" id="KAJ4387274.1"/>
    </source>
</evidence>
<gene>
    <name evidence="4" type="ORF">N0V93_007863</name>
</gene>
<dbReference type="InterPro" id="IPR013154">
    <property type="entry name" value="ADH-like_N"/>
</dbReference>
<dbReference type="InterPro" id="IPR047122">
    <property type="entry name" value="Trans-enoyl_RdTase-like"/>
</dbReference>
<dbReference type="InterPro" id="IPR036291">
    <property type="entry name" value="NAD(P)-bd_dom_sf"/>
</dbReference>
<sequence length="339" mass="35093">MHQYQATALGGPFTLATVPKPIPGPGDLLIRTKAVGLNPADVKMLYNSVMITSWPVVLGHESAGVVESVGEAVTELKPGDEVFGFTSWVNGRIESAAAQEFLVAPQKMFGKKPANLSFEEAAGLPITWTTAAAAITKGLGVPLPGLGNSEVDTKNAPTSILVVGGSSGCGAHAVQLLRFALGKSVTVVTTSSPQHHSSLQAIGASSCIARADQGNVDVLKAASPDAAGYDALIDCVGAVAEQPQILDALKDGGKKLFAQVHTGAQIKVPEGVNHEVVWGMNIFDTDGGENTMPYLATLFNEGKLQLPIKVDVGKGYDAIGKGIERLHNGVSGIKLVVSL</sequence>
<dbReference type="PROSITE" id="PS00059">
    <property type="entry name" value="ADH_ZINC"/>
    <property type="match status" value="1"/>
</dbReference>
<dbReference type="InterPro" id="IPR020843">
    <property type="entry name" value="ER"/>
</dbReference>
<name>A0A9W9CUC0_9PEZI</name>
<protein>
    <recommendedName>
        <fullName evidence="3">Enoyl reductase (ER) domain-containing protein</fullName>
    </recommendedName>
</protein>
<dbReference type="PANTHER" id="PTHR45348:SF2">
    <property type="entry name" value="ZINC-TYPE ALCOHOL DEHYDROGENASE-LIKE PROTEIN C2E1P3.01"/>
    <property type="match status" value="1"/>
</dbReference>
<organism evidence="4 5">
    <name type="scientific">Gnomoniopsis smithogilvyi</name>
    <dbReference type="NCBI Taxonomy" id="1191159"/>
    <lineage>
        <taxon>Eukaryota</taxon>
        <taxon>Fungi</taxon>
        <taxon>Dikarya</taxon>
        <taxon>Ascomycota</taxon>
        <taxon>Pezizomycotina</taxon>
        <taxon>Sordariomycetes</taxon>
        <taxon>Sordariomycetidae</taxon>
        <taxon>Diaporthales</taxon>
        <taxon>Gnomoniaceae</taxon>
        <taxon>Gnomoniopsis</taxon>
    </lineage>
</organism>
<dbReference type="GO" id="GO:0016651">
    <property type="term" value="F:oxidoreductase activity, acting on NAD(P)H"/>
    <property type="evidence" value="ECO:0007669"/>
    <property type="project" value="InterPro"/>
</dbReference>
<proteinExistence type="inferred from homology"/>
<evidence type="ECO:0000256" key="1">
    <source>
        <dbReference type="ARBA" id="ARBA00008072"/>
    </source>
</evidence>
<dbReference type="Proteomes" id="UP001140453">
    <property type="component" value="Unassembled WGS sequence"/>
</dbReference>
<feature type="domain" description="Enoyl reductase (ER)" evidence="3">
    <location>
        <begin position="10"/>
        <end position="337"/>
    </location>
</feature>
<keyword evidence="2" id="KW-0560">Oxidoreductase</keyword>
<keyword evidence="5" id="KW-1185">Reference proteome</keyword>
<evidence type="ECO:0000313" key="5">
    <source>
        <dbReference type="Proteomes" id="UP001140453"/>
    </source>
</evidence>
<accession>A0A9W9CUC0</accession>
<comment type="caution">
    <text evidence="4">The sequence shown here is derived from an EMBL/GenBank/DDBJ whole genome shotgun (WGS) entry which is preliminary data.</text>
</comment>
<dbReference type="OrthoDB" id="48317at2759"/>
<comment type="similarity">
    <text evidence="1">Belongs to the zinc-containing alcohol dehydrogenase family.</text>
</comment>